<dbReference type="AlphaFoldDB" id="A0A4P8XH01"/>
<evidence type="ECO:0000313" key="1">
    <source>
        <dbReference type="EMBL" id="QCT01433.1"/>
    </source>
</evidence>
<dbReference type="EMBL" id="CP040396">
    <property type="protein sequence ID" value="QCT01433.1"/>
    <property type="molecule type" value="Genomic_DNA"/>
</dbReference>
<keyword evidence="2" id="KW-1185">Reference proteome</keyword>
<proteinExistence type="predicted"/>
<organism evidence="1 2">
    <name type="scientific">Paenibacillus algicola</name>
    <dbReference type="NCBI Taxonomy" id="2565926"/>
    <lineage>
        <taxon>Bacteria</taxon>
        <taxon>Bacillati</taxon>
        <taxon>Bacillota</taxon>
        <taxon>Bacilli</taxon>
        <taxon>Bacillales</taxon>
        <taxon>Paenibacillaceae</taxon>
        <taxon>Paenibacillus</taxon>
    </lineage>
</organism>
<gene>
    <name evidence="1" type="ORF">E6C60_0712</name>
</gene>
<reference evidence="1 2" key="1">
    <citation type="submission" date="2019-05" db="EMBL/GenBank/DDBJ databases">
        <authorList>
            <person name="Chen C."/>
        </authorList>
    </citation>
    <scope>NUCLEOTIDE SEQUENCE [LARGE SCALE GENOMIC DNA]</scope>
    <source>
        <strain evidence="1 2">HB172198</strain>
    </source>
</reference>
<sequence length="41" mass="4686">MTQTEPSGQSSRNPQDFLFNCRMMSVPVSSVLLYGLNHLWN</sequence>
<protein>
    <submittedName>
        <fullName evidence="1">Uncharacterized protein</fullName>
    </submittedName>
</protein>
<dbReference type="Proteomes" id="UP000300879">
    <property type="component" value="Chromosome"/>
</dbReference>
<name>A0A4P8XH01_9BACL</name>
<dbReference type="KEGG" id="palo:E6C60_0712"/>
<evidence type="ECO:0000313" key="2">
    <source>
        <dbReference type="Proteomes" id="UP000300879"/>
    </source>
</evidence>
<accession>A0A4P8XH01</accession>